<dbReference type="AlphaFoldDB" id="A0A4R0YSL8"/>
<feature type="signal peptide" evidence="1">
    <location>
        <begin position="1"/>
        <end position="18"/>
    </location>
</feature>
<protein>
    <submittedName>
        <fullName evidence="2">Uncharacterized protein</fullName>
    </submittedName>
</protein>
<dbReference type="PROSITE" id="PS51257">
    <property type="entry name" value="PROKAR_LIPOPROTEIN"/>
    <property type="match status" value="1"/>
</dbReference>
<keyword evidence="3" id="KW-1185">Reference proteome</keyword>
<comment type="caution">
    <text evidence="2">The sequence shown here is derived from an EMBL/GenBank/DDBJ whole genome shotgun (WGS) entry which is preliminary data.</text>
</comment>
<accession>A0A4R0YSL8</accession>
<name>A0A4R0YSL8_9GAMM</name>
<evidence type="ECO:0000313" key="2">
    <source>
        <dbReference type="EMBL" id="TCI12222.1"/>
    </source>
</evidence>
<evidence type="ECO:0000313" key="3">
    <source>
        <dbReference type="Proteomes" id="UP000291822"/>
    </source>
</evidence>
<proteinExistence type="predicted"/>
<dbReference type="EMBL" id="SJTG01000001">
    <property type="protein sequence ID" value="TCI12222.1"/>
    <property type="molecule type" value="Genomic_DNA"/>
</dbReference>
<keyword evidence="1" id="KW-0732">Signal</keyword>
<evidence type="ECO:0000256" key="1">
    <source>
        <dbReference type="SAM" id="SignalP"/>
    </source>
</evidence>
<dbReference type="Proteomes" id="UP000291822">
    <property type="component" value="Unassembled WGS sequence"/>
</dbReference>
<sequence>MRFTKRTLALAVAGVLLAACGHKDKDAPLAYVPADTPYVFANLKALDDETSKAILAQADMQLQSQVEQMKSIAEDLGEKDADSARLLNAFITELDGKTIEAFAGNVGLNVKGRTALYGLGLSPVMRFDVTDPKAFEAFIGRLEAAYGKKLDTADVDGQAYRKHVTAETGTQVILATVGKQAVITILPAEADKAMLRLALGMDRPAKNLQDDERLEKIAKDKGYQPWAIGQIDLARALPLAASGKDPLFAALFKAHVEQESAKTGEPVANQLNIPASCESEAARIASRVPSMSFGYTRLDARHQDLRWDVALADDITKAFAGVKVELPGLGADATAPFDAAIALPMSVIRPLMSAQAQAVAAKPFTCPAFTDLNDSFSRLGDATQQAAMPPIGDLVGLRIALDSYDVSAQDTPPHFTGRVLVGSTNPAALLAMGKMASPVLAQLKLAADGTPVALPQEATAALGQPISLAMSDKALAASVGQGEDAKLGDMLKAKGGDAGVLGRVHLTGDMYLSWVKTMQQRAEAMLSLRDAIGGEAGQDQDAEQKHAMERAKVQFDSMRAQVERIKSIDGDARMEDAGLVITSHTELK</sequence>
<gene>
    <name evidence="2" type="ORF">EZM97_02345</name>
</gene>
<feature type="chain" id="PRO_5020577189" evidence="1">
    <location>
        <begin position="19"/>
        <end position="588"/>
    </location>
</feature>
<reference evidence="2 3" key="1">
    <citation type="submission" date="2019-02" db="EMBL/GenBank/DDBJ databases">
        <title>Dyella amyloliquefaciens sp. nov., isolated from forest soil.</title>
        <authorList>
            <person name="Gao Z.-H."/>
            <person name="Qiu L.-H."/>
        </authorList>
    </citation>
    <scope>NUCLEOTIDE SEQUENCE [LARGE SCALE GENOMIC DNA]</scope>
    <source>
        <strain evidence="2 3">KACC 12747</strain>
    </source>
</reference>
<dbReference type="RefSeq" id="WP_131150998.1">
    <property type="nucleotide sequence ID" value="NZ_SJTG01000001.1"/>
</dbReference>
<organism evidence="2 3">
    <name type="scientific">Dyella soli</name>
    <dbReference type="NCBI Taxonomy" id="522319"/>
    <lineage>
        <taxon>Bacteria</taxon>
        <taxon>Pseudomonadati</taxon>
        <taxon>Pseudomonadota</taxon>
        <taxon>Gammaproteobacteria</taxon>
        <taxon>Lysobacterales</taxon>
        <taxon>Rhodanobacteraceae</taxon>
        <taxon>Dyella</taxon>
    </lineage>
</organism>